<dbReference type="AlphaFoldDB" id="A0A2T4GI34"/>
<dbReference type="EMBL" id="PVEM01000016">
    <property type="protein sequence ID" value="PTD03202.1"/>
    <property type="molecule type" value="Genomic_DNA"/>
</dbReference>
<comment type="caution">
    <text evidence="1">The sequence shown here is derived from an EMBL/GenBank/DDBJ whole genome shotgun (WGS) entry which is preliminary data.</text>
</comment>
<accession>A0A2T4GI34</accession>
<dbReference type="CDD" id="cd22656">
    <property type="entry name" value="ClyA_Cry6Aa-like"/>
    <property type="match status" value="1"/>
</dbReference>
<evidence type="ECO:0000313" key="2">
    <source>
        <dbReference type="Proteomes" id="UP000241587"/>
    </source>
</evidence>
<dbReference type="Proteomes" id="UP000241587">
    <property type="component" value="Unassembled WGS sequence"/>
</dbReference>
<sequence length="568" mass="62917">MTEVITLNPHDIFNDFTQGTNVFLRKSAKKLTGYKQVIGDEPVDAFVLNDEQFASLQLYVKSALQIPATTELFQAQMHLALVPIHQHCEVFLTQGINPMIGLAHAVVEYSKDATSYLEALKLELNVICDKTIPPSSEESIQAKENATEILKALKESGTSVSKQIKKIIEVTEKFKSETDSDASALSTLQKMLDLKLSQKDLDNAMTKHMAESRESIRNLIKSQQRAASNREYVDSRKWYFRIPGLGNLLFNQGTYDLEESLRKYREANRAFQETIAAGDDQRMKLLESIDNARALINSVGSVKSHIDEARKSLINIMNGMQSMDKSCDSLISKLSSVSGQIRPEAPGSDHMTTLFVDKAVQAWNGVLSSARAFAKYGLIEDAQTVEVPKPKIQPVILAAHYAGITVTDLAKMQLNYGGKIVIATNDLEFPARMQGKPKALSILYRFGDDTNSTRVFVCQTETGQVHTLTADQDIPGVVKPVNFKQGRVEIHSIVYGLRQLTDQFAYMMVVPFAERFGAVPVLNEALRVTADNDPWYGQLKTAAVFYSIGGIIGCASGTEYDFATFSGN</sequence>
<protein>
    <submittedName>
        <fullName evidence="1">Uncharacterized protein</fullName>
    </submittedName>
</protein>
<organism evidence="1 2">
    <name type="scientific">Fusarium culmorum</name>
    <dbReference type="NCBI Taxonomy" id="5516"/>
    <lineage>
        <taxon>Eukaryota</taxon>
        <taxon>Fungi</taxon>
        <taxon>Dikarya</taxon>
        <taxon>Ascomycota</taxon>
        <taxon>Pezizomycotina</taxon>
        <taxon>Sordariomycetes</taxon>
        <taxon>Hypocreomycetidae</taxon>
        <taxon>Hypocreales</taxon>
        <taxon>Nectriaceae</taxon>
        <taxon>Fusarium</taxon>
    </lineage>
</organism>
<dbReference type="OrthoDB" id="7464126at2759"/>
<proteinExistence type="predicted"/>
<dbReference type="Gene3D" id="1.20.1170.10">
    <property type="match status" value="1"/>
</dbReference>
<name>A0A2T4GI34_FUSCU</name>
<keyword evidence="2" id="KW-1185">Reference proteome</keyword>
<gene>
    <name evidence="1" type="ORF">FCULG_00009153</name>
</gene>
<dbReference type="SUPFAM" id="SSF58100">
    <property type="entry name" value="Bacterial hemolysins"/>
    <property type="match status" value="1"/>
</dbReference>
<dbReference type="OMA" id="ETAMIIC"/>
<reference evidence="1 2" key="1">
    <citation type="submission" date="2018-02" db="EMBL/GenBank/DDBJ databases">
        <title>Fusarium culmorum secondary metabolites in fungal-bacterial-plant interactions.</title>
        <authorList>
            <person name="Schmidt R."/>
        </authorList>
    </citation>
    <scope>NUCLEOTIDE SEQUENCE [LARGE SCALE GENOMIC DNA]</scope>
    <source>
        <strain evidence="1 2">PV</strain>
    </source>
</reference>
<evidence type="ECO:0000313" key="1">
    <source>
        <dbReference type="EMBL" id="PTD03202.1"/>
    </source>
</evidence>